<dbReference type="Gene3D" id="3.40.50.720">
    <property type="entry name" value="NAD(P)-binding Rossmann-like Domain"/>
    <property type="match status" value="1"/>
</dbReference>
<dbReference type="GO" id="GO:0016020">
    <property type="term" value="C:membrane"/>
    <property type="evidence" value="ECO:0007669"/>
    <property type="project" value="TreeGrafter"/>
</dbReference>
<protein>
    <submittedName>
        <fullName evidence="5">Carbonyl reductase</fullName>
    </submittedName>
</protein>
<dbReference type="PRINTS" id="PR00081">
    <property type="entry name" value="GDHRDH"/>
</dbReference>
<proteinExistence type="inferred from homology"/>
<reference evidence="6" key="1">
    <citation type="journal article" date="2020" name="Stud. Mycol.">
        <title>101 Dothideomycetes genomes: A test case for predicting lifestyles and emergence of pathogens.</title>
        <authorList>
            <person name="Haridas S."/>
            <person name="Albert R."/>
            <person name="Binder M."/>
            <person name="Bloem J."/>
            <person name="LaButti K."/>
            <person name="Salamov A."/>
            <person name="Andreopoulos B."/>
            <person name="Baker S."/>
            <person name="Barry K."/>
            <person name="Bills G."/>
            <person name="Bluhm B."/>
            <person name="Cannon C."/>
            <person name="Castanera R."/>
            <person name="Culley D."/>
            <person name="Daum C."/>
            <person name="Ezra D."/>
            <person name="Gonzalez J."/>
            <person name="Henrissat B."/>
            <person name="Kuo A."/>
            <person name="Liang C."/>
            <person name="Lipzen A."/>
            <person name="Lutzoni F."/>
            <person name="Magnuson J."/>
            <person name="Mondo S."/>
            <person name="Nolan M."/>
            <person name="Ohm R."/>
            <person name="Pangilinan J."/>
            <person name="Park H.-J."/>
            <person name="Ramirez L."/>
            <person name="Alfaro M."/>
            <person name="Sun H."/>
            <person name="Tritt A."/>
            <person name="Yoshinaga Y."/>
            <person name="Zwiers L.-H."/>
            <person name="Turgeon B."/>
            <person name="Goodwin S."/>
            <person name="Spatafora J."/>
            <person name="Crous P."/>
            <person name="Grigoriev I."/>
        </authorList>
    </citation>
    <scope>NUCLEOTIDE SEQUENCE [LARGE SCALE GENOMIC DNA]</scope>
    <source>
        <strain evidence="6">CBS 304.66</strain>
    </source>
</reference>
<gene>
    <name evidence="5" type="ORF">CC78DRAFT_597536</name>
</gene>
<keyword evidence="3" id="KW-0560">Oxidoreductase</keyword>
<dbReference type="Pfam" id="PF00106">
    <property type="entry name" value="adh_short"/>
    <property type="match status" value="1"/>
</dbReference>
<dbReference type="GO" id="GO:0016491">
    <property type="term" value="F:oxidoreductase activity"/>
    <property type="evidence" value="ECO:0007669"/>
    <property type="project" value="UniProtKB-KW"/>
</dbReference>
<dbReference type="EMBL" id="ML986600">
    <property type="protein sequence ID" value="KAF2266158.1"/>
    <property type="molecule type" value="Genomic_DNA"/>
</dbReference>
<comment type="similarity">
    <text evidence="1 4">Belongs to the short-chain dehydrogenases/reductases (SDR) family.</text>
</comment>
<dbReference type="PRINTS" id="PR00080">
    <property type="entry name" value="SDRFAMILY"/>
</dbReference>
<dbReference type="SUPFAM" id="SSF51735">
    <property type="entry name" value="NAD(P)-binding Rossmann-fold domains"/>
    <property type="match status" value="1"/>
</dbReference>
<sequence length="250" mass="26949">MTSKPIVLITGANRGIGYTLAQTLARDHGFHVLLGSRTTESGASAVLQLQSEGLSIQGLPIDLESDISIAAAAKTVQQTHGKLDVLVNNAGVIRDVVRPDSLIRDERGSDIRDSFRETYETNIYGTAAVTAAFIPLLSMSSLPRIVFLSSKLGSISDRLDTNSIYDHVDSIAYRTSKAALNMLAASYARKYADKGWKINAVCPGNVKTGINDFHGKLTTQEAMPNLVRLCMLGPEGVNGTYSDPYGSLEW</sequence>
<dbReference type="PANTHER" id="PTHR43490:SF99">
    <property type="entry name" value="SHORT-CHAIN DEHYDROGENASE_REDUCTASE"/>
    <property type="match status" value="1"/>
</dbReference>
<dbReference type="PANTHER" id="PTHR43490">
    <property type="entry name" value="(+)-NEOMENTHOL DEHYDROGENASE"/>
    <property type="match status" value="1"/>
</dbReference>
<dbReference type="InterPro" id="IPR036291">
    <property type="entry name" value="NAD(P)-bd_dom_sf"/>
</dbReference>
<evidence type="ECO:0000256" key="4">
    <source>
        <dbReference type="RuleBase" id="RU000363"/>
    </source>
</evidence>
<evidence type="ECO:0000313" key="5">
    <source>
        <dbReference type="EMBL" id="KAF2266158.1"/>
    </source>
</evidence>
<dbReference type="OrthoDB" id="191139at2759"/>
<organism evidence="5 6">
    <name type="scientific">Lojkania enalia</name>
    <dbReference type="NCBI Taxonomy" id="147567"/>
    <lineage>
        <taxon>Eukaryota</taxon>
        <taxon>Fungi</taxon>
        <taxon>Dikarya</taxon>
        <taxon>Ascomycota</taxon>
        <taxon>Pezizomycotina</taxon>
        <taxon>Dothideomycetes</taxon>
        <taxon>Pleosporomycetidae</taxon>
        <taxon>Pleosporales</taxon>
        <taxon>Pleosporales incertae sedis</taxon>
        <taxon>Lojkania</taxon>
    </lineage>
</organism>
<dbReference type="InterPro" id="IPR002347">
    <property type="entry name" value="SDR_fam"/>
</dbReference>
<dbReference type="AlphaFoldDB" id="A0A9P4N5I3"/>
<evidence type="ECO:0000256" key="1">
    <source>
        <dbReference type="ARBA" id="ARBA00006484"/>
    </source>
</evidence>
<evidence type="ECO:0000256" key="2">
    <source>
        <dbReference type="ARBA" id="ARBA00022857"/>
    </source>
</evidence>
<name>A0A9P4N5I3_9PLEO</name>
<keyword evidence="2" id="KW-0521">NADP</keyword>
<comment type="caution">
    <text evidence="5">The sequence shown here is derived from an EMBL/GenBank/DDBJ whole genome shotgun (WGS) entry which is preliminary data.</text>
</comment>
<evidence type="ECO:0000256" key="3">
    <source>
        <dbReference type="ARBA" id="ARBA00023002"/>
    </source>
</evidence>
<evidence type="ECO:0000313" key="6">
    <source>
        <dbReference type="Proteomes" id="UP000800093"/>
    </source>
</evidence>
<dbReference type="Proteomes" id="UP000800093">
    <property type="component" value="Unassembled WGS sequence"/>
</dbReference>
<accession>A0A9P4N5I3</accession>
<keyword evidence="6" id="KW-1185">Reference proteome</keyword>